<feature type="compositionally biased region" description="Gly residues" evidence="4">
    <location>
        <begin position="832"/>
        <end position="851"/>
    </location>
</feature>
<dbReference type="SUPFAM" id="SSF52540">
    <property type="entry name" value="P-loop containing nucleoside triphosphate hydrolases"/>
    <property type="match status" value="1"/>
</dbReference>
<evidence type="ECO:0000256" key="3">
    <source>
        <dbReference type="ARBA" id="ARBA00023125"/>
    </source>
</evidence>
<dbReference type="Pfam" id="PF00488">
    <property type="entry name" value="MutS_V"/>
    <property type="match status" value="1"/>
</dbReference>
<dbReference type="GO" id="GO:0005524">
    <property type="term" value="F:ATP binding"/>
    <property type="evidence" value="ECO:0007669"/>
    <property type="project" value="UniProtKB-KW"/>
</dbReference>
<reference evidence="6 7" key="1">
    <citation type="journal article" date="2013" name="BMC Genomics">
        <title>Reconstruction of the lipid metabolism for the microalga Monoraphidium neglectum from its genome sequence reveals characteristics suitable for biofuel production.</title>
        <authorList>
            <person name="Bogen C."/>
            <person name="Al-Dilaimi A."/>
            <person name="Albersmeier A."/>
            <person name="Wichmann J."/>
            <person name="Grundmann M."/>
            <person name="Rupp O."/>
            <person name="Lauersen K.J."/>
            <person name="Blifernez-Klassen O."/>
            <person name="Kalinowski J."/>
            <person name="Goesmann A."/>
            <person name="Mussgnug J.H."/>
            <person name="Kruse O."/>
        </authorList>
    </citation>
    <scope>NUCLEOTIDE SEQUENCE [LARGE SCALE GENOMIC DNA]</scope>
    <source>
        <strain evidence="6 7">SAG 48.87</strain>
    </source>
</reference>
<keyword evidence="2" id="KW-0067">ATP-binding</keyword>
<dbReference type="KEGG" id="mng:MNEG_1555"/>
<dbReference type="Gene3D" id="1.10.1420.10">
    <property type="match status" value="1"/>
</dbReference>
<keyword evidence="3" id="KW-0238">DNA-binding</keyword>
<dbReference type="GO" id="GO:0043504">
    <property type="term" value="P:mitochondrial DNA repair"/>
    <property type="evidence" value="ECO:0007669"/>
    <property type="project" value="TreeGrafter"/>
</dbReference>
<evidence type="ECO:0000256" key="2">
    <source>
        <dbReference type="ARBA" id="ARBA00022840"/>
    </source>
</evidence>
<protein>
    <submittedName>
        <fullName evidence="6">DNA mismatch repair protein MSH4</fullName>
    </submittedName>
</protein>
<dbReference type="AlphaFoldDB" id="A0A0D2LIV7"/>
<dbReference type="STRING" id="145388.A0A0D2LIV7"/>
<feature type="domain" description="DNA mismatch repair proteins mutS family" evidence="5">
    <location>
        <begin position="545"/>
        <end position="772"/>
    </location>
</feature>
<dbReference type="RefSeq" id="XP_013905413.1">
    <property type="nucleotide sequence ID" value="XM_014049959.1"/>
</dbReference>
<evidence type="ECO:0000313" key="6">
    <source>
        <dbReference type="EMBL" id="KIZ06394.1"/>
    </source>
</evidence>
<evidence type="ECO:0000313" key="7">
    <source>
        <dbReference type="Proteomes" id="UP000054498"/>
    </source>
</evidence>
<dbReference type="GO" id="GO:0006298">
    <property type="term" value="P:mismatch repair"/>
    <property type="evidence" value="ECO:0007669"/>
    <property type="project" value="InterPro"/>
</dbReference>
<dbReference type="OrthoDB" id="276261at2759"/>
<dbReference type="PANTHER" id="PTHR11361">
    <property type="entry name" value="DNA MISMATCH REPAIR PROTEIN MUTS FAMILY MEMBER"/>
    <property type="match status" value="1"/>
</dbReference>
<evidence type="ECO:0000259" key="5">
    <source>
        <dbReference type="SMART" id="SM00534"/>
    </source>
</evidence>
<gene>
    <name evidence="6" type="ORF">MNEG_1555</name>
</gene>
<dbReference type="GO" id="GO:0030983">
    <property type="term" value="F:mismatched DNA binding"/>
    <property type="evidence" value="ECO:0007669"/>
    <property type="project" value="InterPro"/>
</dbReference>
<dbReference type="EMBL" id="KK100377">
    <property type="protein sequence ID" value="KIZ06394.1"/>
    <property type="molecule type" value="Genomic_DNA"/>
</dbReference>
<dbReference type="Gene3D" id="3.40.50.300">
    <property type="entry name" value="P-loop containing nucleotide triphosphate hydrolases"/>
    <property type="match status" value="1"/>
</dbReference>
<keyword evidence="1" id="KW-0547">Nucleotide-binding</keyword>
<organism evidence="6 7">
    <name type="scientific">Monoraphidium neglectum</name>
    <dbReference type="NCBI Taxonomy" id="145388"/>
    <lineage>
        <taxon>Eukaryota</taxon>
        <taxon>Viridiplantae</taxon>
        <taxon>Chlorophyta</taxon>
        <taxon>core chlorophytes</taxon>
        <taxon>Chlorophyceae</taxon>
        <taxon>CS clade</taxon>
        <taxon>Sphaeropleales</taxon>
        <taxon>Selenastraceae</taxon>
        <taxon>Monoraphidium</taxon>
    </lineage>
</organism>
<feature type="compositionally biased region" description="Gly residues" evidence="4">
    <location>
        <begin position="790"/>
        <end position="805"/>
    </location>
</feature>
<dbReference type="SMART" id="SM00534">
    <property type="entry name" value="MUTSac"/>
    <property type="match status" value="1"/>
</dbReference>
<dbReference type="GeneID" id="25733222"/>
<feature type="region of interest" description="Disordered" evidence="4">
    <location>
        <begin position="497"/>
        <end position="518"/>
    </location>
</feature>
<accession>A0A0D2LIV7</accession>
<dbReference type="InterPro" id="IPR045076">
    <property type="entry name" value="MutS"/>
</dbReference>
<dbReference type="GO" id="GO:0005634">
    <property type="term" value="C:nucleus"/>
    <property type="evidence" value="ECO:0007669"/>
    <property type="project" value="TreeGrafter"/>
</dbReference>
<evidence type="ECO:0000256" key="1">
    <source>
        <dbReference type="ARBA" id="ARBA00022741"/>
    </source>
</evidence>
<dbReference type="InterPro" id="IPR027417">
    <property type="entry name" value="P-loop_NTPase"/>
</dbReference>
<name>A0A0D2LIV7_9CHLO</name>
<dbReference type="GO" id="GO:0140664">
    <property type="term" value="F:ATP-dependent DNA damage sensor activity"/>
    <property type="evidence" value="ECO:0007669"/>
    <property type="project" value="InterPro"/>
</dbReference>
<feature type="region of interest" description="Disordered" evidence="4">
    <location>
        <begin position="829"/>
        <end position="851"/>
    </location>
</feature>
<dbReference type="InterPro" id="IPR036187">
    <property type="entry name" value="DNA_mismatch_repair_MutS_sf"/>
</dbReference>
<dbReference type="GO" id="GO:0005739">
    <property type="term" value="C:mitochondrion"/>
    <property type="evidence" value="ECO:0007669"/>
    <property type="project" value="TreeGrafter"/>
</dbReference>
<proteinExistence type="predicted"/>
<keyword evidence="7" id="KW-1185">Reference proteome</keyword>
<dbReference type="InterPro" id="IPR000432">
    <property type="entry name" value="DNA_mismatch_repair_MutS_C"/>
</dbReference>
<feature type="region of interest" description="Disordered" evidence="4">
    <location>
        <begin position="785"/>
        <end position="805"/>
    </location>
</feature>
<dbReference type="PANTHER" id="PTHR11361:SF34">
    <property type="entry name" value="DNA MISMATCH REPAIR PROTEIN MSH1, MITOCHONDRIAL"/>
    <property type="match status" value="1"/>
</dbReference>
<dbReference type="SUPFAM" id="SSF48334">
    <property type="entry name" value="DNA repair protein MutS, domain III"/>
    <property type="match status" value="1"/>
</dbReference>
<sequence>MSSQQQEQTREGEALEPAQDKIEDDLAPIFAACIENRAKEVGVAVLDLAALRLELSQFIEPGHTYTSTLMHLVPRAPWQVVVVGSSHHEVAGSSSLNAALRAAPLRLAHAARGAFDDTRGCLAVSELAAASCKPDAPAGAAASKSHYLAFGAAGALLQHLSAGAGAVIAPGSLRMCSNLAITRQRPAGAPAATKDPTLKIASQVEAVILLRCLLRALPALSESMAWVATPLLGAVRSNLVRPELQDLLADVEAALEEEAQASKGAFAGRMHQVWAVRSNVDPFLDMARTTFNRLTEAIRSLAEKQRAEPALAGLKAKYTHAKGWHFVLPQPKPATGPAAVAATQPQLPRGFLVLEQRGRGQVLATTHELNALNARLRDAAADAIMLTQQASGRKPYCSQTQALKVLDGLVSKALAQMPLLLQARPGAQSLHGHGVMIIDSVALLDMLVSFFQAVTGSPHEYVRPRITPSGPLAVTAGRHPLLEALLHNRHGPAAAAAAAAGLDAPPARPGRRQGPGAAGGGSGAAAVFVAPVAYAANDTYASEAATLHLITGPNMAGKSTYLKQARRVAMLVIMAQMGCYVPASFMSLTPFDRIFTRIGTADNIESNASSFMVEMAETAAIVSQATDRSLVLIDELGRATSTADGVGLAWAVCEYLLTLGCPTLLATHFRQLEELASLYPSCRLWRMQARRGARRASGSKSPQRPAAVFRAGRWGVDVAGDSLHYRWSMVSADDAGGGGGSDSDAATHYGIALARALGMPEPLLRRAAAVSGMLESENRARAAAAEASGAGEGEGVRGSGGAGKGGGARALRQVYSLVHRLGCVARHAAAAGRGGEGPGRGAGGGGGGGGDAEGAAAFGEAAVAAALPLLRELKAEAERLCFGE</sequence>
<dbReference type="Proteomes" id="UP000054498">
    <property type="component" value="Unassembled WGS sequence"/>
</dbReference>
<evidence type="ECO:0000256" key="4">
    <source>
        <dbReference type="SAM" id="MobiDB-lite"/>
    </source>
</evidence>